<evidence type="ECO:0000313" key="3">
    <source>
        <dbReference type="Proteomes" id="UP000651728"/>
    </source>
</evidence>
<evidence type="ECO:0000256" key="1">
    <source>
        <dbReference type="SAM" id="MobiDB-lite"/>
    </source>
</evidence>
<accession>A0ABQ4FMY4</accession>
<dbReference type="EMBL" id="BOOB01000055">
    <property type="protein sequence ID" value="GIH36157.1"/>
    <property type="molecule type" value="Genomic_DNA"/>
</dbReference>
<dbReference type="Proteomes" id="UP000651728">
    <property type="component" value="Unassembled WGS sequence"/>
</dbReference>
<gene>
    <name evidence="2" type="ORF">Mam01_63210</name>
</gene>
<sequence>MAEHRPGPVGVPAPSGPGTHTLSRARDSVVNNLVRALLPQVVSKSRTRSESFDACLKVSEIRILLEGMVVS</sequence>
<evidence type="ECO:0000313" key="2">
    <source>
        <dbReference type="EMBL" id="GIH36157.1"/>
    </source>
</evidence>
<name>A0ABQ4FMY4_9ACTN</name>
<comment type="caution">
    <text evidence="2">The sequence shown here is derived from an EMBL/GenBank/DDBJ whole genome shotgun (WGS) entry which is preliminary data.</text>
</comment>
<reference evidence="2 3" key="1">
    <citation type="submission" date="2021-01" db="EMBL/GenBank/DDBJ databases">
        <title>Whole genome shotgun sequence of Microbispora amethystogenes NBRC 101907.</title>
        <authorList>
            <person name="Komaki H."/>
            <person name="Tamura T."/>
        </authorList>
    </citation>
    <scope>NUCLEOTIDE SEQUENCE [LARGE SCALE GENOMIC DNA]</scope>
    <source>
        <strain evidence="2 3">NBRC 101907</strain>
    </source>
</reference>
<keyword evidence="3" id="KW-1185">Reference proteome</keyword>
<organism evidence="2 3">
    <name type="scientific">Microbispora amethystogenes</name>
    <dbReference type="NCBI Taxonomy" id="1427754"/>
    <lineage>
        <taxon>Bacteria</taxon>
        <taxon>Bacillati</taxon>
        <taxon>Actinomycetota</taxon>
        <taxon>Actinomycetes</taxon>
        <taxon>Streptosporangiales</taxon>
        <taxon>Streptosporangiaceae</taxon>
        <taxon>Microbispora</taxon>
    </lineage>
</organism>
<proteinExistence type="predicted"/>
<feature type="region of interest" description="Disordered" evidence="1">
    <location>
        <begin position="1"/>
        <end position="24"/>
    </location>
</feature>
<protein>
    <submittedName>
        <fullName evidence="2">Uncharacterized protein</fullName>
    </submittedName>
</protein>